<evidence type="ECO:0008006" key="5">
    <source>
        <dbReference type="Google" id="ProtNLM"/>
    </source>
</evidence>
<feature type="region of interest" description="Disordered" evidence="1">
    <location>
        <begin position="116"/>
        <end position="135"/>
    </location>
</feature>
<comment type="caution">
    <text evidence="3">The sequence shown here is derived from an EMBL/GenBank/DDBJ whole genome shotgun (WGS) entry which is preliminary data.</text>
</comment>
<gene>
    <name evidence="3" type="ORF">IM811_009192</name>
</gene>
<dbReference type="Proteomes" id="UP000616885">
    <property type="component" value="Unassembled WGS sequence"/>
</dbReference>
<dbReference type="AlphaFoldDB" id="A0A8H7K3Z1"/>
<reference evidence="3" key="1">
    <citation type="submission" date="2020-10" db="EMBL/GenBank/DDBJ databases">
        <title>High-Quality Genome Resource of Clonostachys rosea strain S41 by Oxford Nanopore Long-Read Sequencing.</title>
        <authorList>
            <person name="Wang H."/>
        </authorList>
    </citation>
    <scope>NUCLEOTIDE SEQUENCE</scope>
    <source>
        <strain evidence="3">S41</strain>
    </source>
</reference>
<evidence type="ECO:0000256" key="1">
    <source>
        <dbReference type="SAM" id="MobiDB-lite"/>
    </source>
</evidence>
<protein>
    <recommendedName>
        <fullName evidence="5">Secreted protein</fullName>
    </recommendedName>
</protein>
<evidence type="ECO:0000256" key="2">
    <source>
        <dbReference type="SAM" id="SignalP"/>
    </source>
</evidence>
<keyword evidence="2" id="KW-0732">Signal</keyword>
<accession>A0A8H7K3Z1</accession>
<feature type="chain" id="PRO_5034670964" description="Secreted protein" evidence="2">
    <location>
        <begin position="25"/>
        <end position="135"/>
    </location>
</feature>
<sequence>MSLLWSSLILTGMGVIVWLKATGAITTGEAPKDSVLKNNQFDGTNGGDVPSARGTKTTAVHHSLHTYSAARPPITATLSDGFLIPKATETRPAAPTLTHLAVPVVTGPSFYGEPATGPDRFHWRGDSHTTPTIRG</sequence>
<organism evidence="3 4">
    <name type="scientific">Bionectria ochroleuca</name>
    <name type="common">Gliocladium roseum</name>
    <dbReference type="NCBI Taxonomy" id="29856"/>
    <lineage>
        <taxon>Eukaryota</taxon>
        <taxon>Fungi</taxon>
        <taxon>Dikarya</taxon>
        <taxon>Ascomycota</taxon>
        <taxon>Pezizomycotina</taxon>
        <taxon>Sordariomycetes</taxon>
        <taxon>Hypocreomycetidae</taxon>
        <taxon>Hypocreales</taxon>
        <taxon>Bionectriaceae</taxon>
        <taxon>Clonostachys</taxon>
    </lineage>
</organism>
<proteinExistence type="predicted"/>
<name>A0A8H7K3Z1_BIOOC</name>
<evidence type="ECO:0000313" key="3">
    <source>
        <dbReference type="EMBL" id="KAF9742539.1"/>
    </source>
</evidence>
<feature type="signal peptide" evidence="2">
    <location>
        <begin position="1"/>
        <end position="24"/>
    </location>
</feature>
<dbReference type="EMBL" id="JADCTT010000020">
    <property type="protein sequence ID" value="KAF9742539.1"/>
    <property type="molecule type" value="Genomic_DNA"/>
</dbReference>
<evidence type="ECO:0000313" key="4">
    <source>
        <dbReference type="Proteomes" id="UP000616885"/>
    </source>
</evidence>